<keyword evidence="7" id="KW-0319">Glycerol metabolism</keyword>
<dbReference type="OrthoDB" id="5422795at2759"/>
<dbReference type="InterPro" id="IPR005999">
    <property type="entry name" value="Glycerol_kin"/>
</dbReference>
<dbReference type="NCBIfam" id="TIGR01311">
    <property type="entry name" value="glycerol_kin"/>
    <property type="match status" value="1"/>
</dbReference>
<dbReference type="PANTHER" id="PTHR10196">
    <property type="entry name" value="SUGAR KINASE"/>
    <property type="match status" value="1"/>
</dbReference>
<evidence type="ECO:0000256" key="8">
    <source>
        <dbReference type="ARBA" id="ARBA00022840"/>
    </source>
</evidence>
<dbReference type="InterPro" id="IPR018484">
    <property type="entry name" value="FGGY_N"/>
</dbReference>
<evidence type="ECO:0000259" key="11">
    <source>
        <dbReference type="Pfam" id="PF00370"/>
    </source>
</evidence>
<dbReference type="PANTHER" id="PTHR10196:SF75">
    <property type="entry name" value="GLYCEROL KINASE"/>
    <property type="match status" value="1"/>
</dbReference>
<dbReference type="GO" id="GO:0006641">
    <property type="term" value="P:triglyceride metabolic process"/>
    <property type="evidence" value="ECO:0007669"/>
    <property type="project" value="TreeGrafter"/>
</dbReference>
<dbReference type="GO" id="GO:0004370">
    <property type="term" value="F:glycerol kinase activity"/>
    <property type="evidence" value="ECO:0007669"/>
    <property type="project" value="UniProtKB-EC"/>
</dbReference>
<comment type="pathway">
    <text evidence="1">Polyol metabolism; glycerol degradation via glycerol kinase pathway; sn-glycerol 3-phosphate from glycerol: step 1/1.</text>
</comment>
<evidence type="ECO:0000256" key="4">
    <source>
        <dbReference type="ARBA" id="ARBA00022679"/>
    </source>
</evidence>
<dbReference type="InterPro" id="IPR043129">
    <property type="entry name" value="ATPase_NBD"/>
</dbReference>
<keyword evidence="8" id="KW-0067">ATP-binding</keyword>
<proteinExistence type="inferred from homology"/>
<dbReference type="GO" id="GO:0046167">
    <property type="term" value="P:glycerol-3-phosphate biosynthetic process"/>
    <property type="evidence" value="ECO:0007669"/>
    <property type="project" value="TreeGrafter"/>
</dbReference>
<dbReference type="InterPro" id="IPR018483">
    <property type="entry name" value="Carb_kinase_FGGY_CS"/>
</dbReference>
<dbReference type="InterPro" id="IPR018485">
    <property type="entry name" value="FGGY_C"/>
</dbReference>
<evidence type="ECO:0000256" key="3">
    <source>
        <dbReference type="ARBA" id="ARBA00012099"/>
    </source>
</evidence>
<evidence type="ECO:0000256" key="9">
    <source>
        <dbReference type="ARBA" id="ARBA00043149"/>
    </source>
</evidence>
<dbReference type="GO" id="GO:0005524">
    <property type="term" value="F:ATP binding"/>
    <property type="evidence" value="ECO:0007669"/>
    <property type="project" value="UniProtKB-KW"/>
</dbReference>
<dbReference type="Pfam" id="PF02782">
    <property type="entry name" value="FGGY_C"/>
    <property type="match status" value="1"/>
</dbReference>
<dbReference type="CDD" id="cd07792">
    <property type="entry name" value="ASKHA_NBD_FGGY_GK1-3-like"/>
    <property type="match status" value="1"/>
</dbReference>
<keyword evidence="6 10" id="KW-0418">Kinase</keyword>
<name>A0A8H2VTR1_9HELO</name>
<protein>
    <recommendedName>
        <fullName evidence="3">glycerol kinase</fullName>
        <ecNumber evidence="3">2.7.1.30</ecNumber>
    </recommendedName>
    <alternativeName>
        <fullName evidence="9">ATP:glycerol 3-phosphotransferase</fullName>
    </alternativeName>
</protein>
<evidence type="ECO:0000256" key="6">
    <source>
        <dbReference type="ARBA" id="ARBA00022777"/>
    </source>
</evidence>
<evidence type="ECO:0000259" key="12">
    <source>
        <dbReference type="Pfam" id="PF02782"/>
    </source>
</evidence>
<dbReference type="GO" id="GO:0019563">
    <property type="term" value="P:glycerol catabolic process"/>
    <property type="evidence" value="ECO:0007669"/>
    <property type="project" value="UniProtKB-UniPathway"/>
</dbReference>
<reference evidence="13" key="1">
    <citation type="submission" date="2020-10" db="EMBL/GenBank/DDBJ databases">
        <authorList>
            <person name="Kusch S."/>
        </authorList>
    </citation>
    <scope>NUCLEOTIDE SEQUENCE</scope>
    <source>
        <strain evidence="13">SwB9</strain>
    </source>
</reference>
<dbReference type="NCBIfam" id="NF000756">
    <property type="entry name" value="PRK00047.1"/>
    <property type="match status" value="1"/>
</dbReference>
<comment type="caution">
    <text evidence="13">The sequence shown here is derived from an EMBL/GenBank/DDBJ whole genome shotgun (WGS) entry which is preliminary data.</text>
</comment>
<dbReference type="FunFam" id="3.30.420.40:FF:000085">
    <property type="entry name" value="Glycerol kinase 2"/>
    <property type="match status" value="1"/>
</dbReference>
<evidence type="ECO:0000256" key="7">
    <source>
        <dbReference type="ARBA" id="ARBA00022798"/>
    </source>
</evidence>
<evidence type="ECO:0000313" key="13">
    <source>
        <dbReference type="EMBL" id="CAD6444367.1"/>
    </source>
</evidence>
<keyword evidence="5" id="KW-0547">Nucleotide-binding</keyword>
<dbReference type="PIRSF" id="PIRSF000538">
    <property type="entry name" value="GlpK"/>
    <property type="match status" value="1"/>
</dbReference>
<dbReference type="FunFam" id="3.30.420.40:FF:000086">
    <property type="entry name" value="Glycerol kinase"/>
    <property type="match status" value="1"/>
</dbReference>
<gene>
    <name evidence="13" type="ORF">SCLTRI_LOCUS4159</name>
</gene>
<evidence type="ECO:0000256" key="2">
    <source>
        <dbReference type="ARBA" id="ARBA00009156"/>
    </source>
</evidence>
<dbReference type="Proteomes" id="UP000624404">
    <property type="component" value="Unassembled WGS sequence"/>
</dbReference>
<comment type="similarity">
    <text evidence="2 10">Belongs to the FGGY kinase family.</text>
</comment>
<evidence type="ECO:0000256" key="10">
    <source>
        <dbReference type="RuleBase" id="RU003733"/>
    </source>
</evidence>
<feature type="domain" description="Carbohydrate kinase FGGY N-terminal" evidence="11">
    <location>
        <begin position="14"/>
        <end position="268"/>
    </location>
</feature>
<dbReference type="Gene3D" id="3.30.420.40">
    <property type="match status" value="2"/>
</dbReference>
<dbReference type="InterPro" id="IPR042018">
    <property type="entry name" value="GK1-3_metazoan-type"/>
</dbReference>
<organism evidence="13 14">
    <name type="scientific">Sclerotinia trifoliorum</name>
    <dbReference type="NCBI Taxonomy" id="28548"/>
    <lineage>
        <taxon>Eukaryota</taxon>
        <taxon>Fungi</taxon>
        <taxon>Dikarya</taxon>
        <taxon>Ascomycota</taxon>
        <taxon>Pezizomycotina</taxon>
        <taxon>Leotiomycetes</taxon>
        <taxon>Helotiales</taxon>
        <taxon>Sclerotiniaceae</taxon>
        <taxon>Sclerotinia</taxon>
    </lineage>
</organism>
<keyword evidence="14" id="KW-1185">Reference proteome</keyword>
<evidence type="ECO:0000256" key="5">
    <source>
        <dbReference type="ARBA" id="ARBA00022741"/>
    </source>
</evidence>
<dbReference type="UniPathway" id="UPA00618">
    <property type="reaction ID" value="UER00672"/>
</dbReference>
<dbReference type="Pfam" id="PF00370">
    <property type="entry name" value="FGGY_N"/>
    <property type="match status" value="1"/>
</dbReference>
<dbReference type="AlphaFoldDB" id="A0A8H2VTR1"/>
<dbReference type="InterPro" id="IPR000577">
    <property type="entry name" value="Carb_kinase_FGGY"/>
</dbReference>
<feature type="domain" description="Carbohydrate kinase FGGY C-terminal" evidence="12">
    <location>
        <begin position="278"/>
        <end position="466"/>
    </location>
</feature>
<dbReference type="EMBL" id="CAJHIA010000012">
    <property type="protein sequence ID" value="CAD6444367.1"/>
    <property type="molecule type" value="Genomic_DNA"/>
</dbReference>
<evidence type="ECO:0000313" key="14">
    <source>
        <dbReference type="Proteomes" id="UP000624404"/>
    </source>
</evidence>
<dbReference type="PROSITE" id="PS00445">
    <property type="entry name" value="FGGY_KINASES_2"/>
    <property type="match status" value="1"/>
</dbReference>
<evidence type="ECO:0000256" key="1">
    <source>
        <dbReference type="ARBA" id="ARBA00005190"/>
    </source>
</evidence>
<keyword evidence="4 10" id="KW-0808">Transferase</keyword>
<sequence>MSDQNSVSSHESFIGSIDQGTTSTRFLIFNRDGEPVASHQVEFSQIYPQSGWHEHNPLEIIDSIEACIEGAVKQFEEKGHSARQIKAVGLTNQRETTVVWDHVTGEPLANAIVWTDTRNQALVRRLKTRVGSDQLQRLCGLPLSTYPSVGKLLWLIENNGKVTDAYARGRLAFGTIDSWVVYNLNGGPKNNVFVTDPTNASRSMFMNLQTLQYDEQLLDFFRLDVDRLHLPKIVRSSDRESFGTLTTGILKGVPITGVLGDQSAALVGQKGFTPGRAKNTYGTGCFLLYHVGDEPVISTHGLLSTVAYDFDGKPQYALEGSIAVAGSSIKFLQNNLAFIDSPAKVSQLAETVEDNGGVTFVTAFSGLFAPYWYDDARGTLFGITAYTQKGHIARATLEATCFQTKAILDAMEKDSGKKLAELAVDGGMSNSDLCMQTQADLISIPVERPRMLETTALGAAIAAGFAVGVWKTFNELKNINTVGKTVFHPKITQEESKEKFSRWSKAVEMCKGWL</sequence>
<dbReference type="PROSITE" id="PS00933">
    <property type="entry name" value="FGGY_KINASES_1"/>
    <property type="match status" value="1"/>
</dbReference>
<dbReference type="EC" id="2.7.1.30" evidence="3"/>
<dbReference type="SUPFAM" id="SSF53067">
    <property type="entry name" value="Actin-like ATPase domain"/>
    <property type="match status" value="2"/>
</dbReference>
<dbReference type="GO" id="GO:0005739">
    <property type="term" value="C:mitochondrion"/>
    <property type="evidence" value="ECO:0007669"/>
    <property type="project" value="TreeGrafter"/>
</dbReference>
<accession>A0A8H2VTR1</accession>